<evidence type="ECO:0000259" key="9">
    <source>
        <dbReference type="PROSITE" id="PS50885"/>
    </source>
</evidence>
<keyword evidence="7" id="KW-1133">Transmembrane helix</keyword>
<feature type="domain" description="HAMP" evidence="9">
    <location>
        <begin position="208"/>
        <end position="259"/>
    </location>
</feature>
<evidence type="ECO:0000313" key="10">
    <source>
        <dbReference type="EMBL" id="KOR76539.1"/>
    </source>
</evidence>
<evidence type="ECO:0000256" key="1">
    <source>
        <dbReference type="ARBA" id="ARBA00004236"/>
    </source>
</evidence>
<evidence type="ECO:0000313" key="11">
    <source>
        <dbReference type="Proteomes" id="UP000036932"/>
    </source>
</evidence>
<protein>
    <recommendedName>
        <fullName evidence="12">Chemotaxis protein</fullName>
    </recommendedName>
</protein>
<dbReference type="InterPro" id="IPR004090">
    <property type="entry name" value="Chemotax_Me-accpt_rcpt"/>
</dbReference>
<feature type="transmembrane region" description="Helical" evidence="7">
    <location>
        <begin position="186"/>
        <end position="206"/>
    </location>
</feature>
<dbReference type="OrthoDB" id="107771at2"/>
<evidence type="ECO:0000256" key="5">
    <source>
        <dbReference type="ARBA" id="ARBA00029447"/>
    </source>
</evidence>
<dbReference type="CDD" id="cd11386">
    <property type="entry name" value="MCP_signal"/>
    <property type="match status" value="1"/>
</dbReference>
<evidence type="ECO:0000256" key="7">
    <source>
        <dbReference type="SAM" id="Phobius"/>
    </source>
</evidence>
<comment type="caution">
    <text evidence="10">The sequence shown here is derived from an EMBL/GenBank/DDBJ whole genome shotgun (WGS) entry which is preliminary data.</text>
</comment>
<dbReference type="SUPFAM" id="SSF58104">
    <property type="entry name" value="Methyl-accepting chemotaxis protein (MCP) signaling domain"/>
    <property type="match status" value="1"/>
</dbReference>
<dbReference type="SMART" id="SM00304">
    <property type="entry name" value="HAMP"/>
    <property type="match status" value="1"/>
</dbReference>
<evidence type="ECO:0000256" key="6">
    <source>
        <dbReference type="PROSITE-ProRule" id="PRU00284"/>
    </source>
</evidence>
<reference evidence="11" key="1">
    <citation type="submission" date="2015-08" db="EMBL/GenBank/DDBJ databases">
        <title>Genome sequencing project for genomic taxonomy and phylogenomics of Bacillus-like bacteria.</title>
        <authorList>
            <person name="Liu B."/>
            <person name="Wang J."/>
            <person name="Zhu Y."/>
            <person name="Liu G."/>
            <person name="Chen Q."/>
            <person name="Chen Z."/>
            <person name="Lan J."/>
            <person name="Che J."/>
            <person name="Ge C."/>
            <person name="Shi H."/>
            <person name="Pan Z."/>
            <person name="Liu X."/>
        </authorList>
    </citation>
    <scope>NUCLEOTIDE SEQUENCE [LARGE SCALE GENOMIC DNA]</scope>
    <source>
        <strain evidence="11">FJAT-22460</strain>
    </source>
</reference>
<sequence>MRISTWIKAMSGVFILLIVLNGISVYSLHKSVAQEREAVKMQAEFKQLGFDLANSSDYLSDEVRAYVQFGEKVHYDNYWKEVNETKTRDHVVKSLAALGAPEEELDLIEESKQISEALVEIENAALKAAEDKDFTRARELMYGSEYDTIKETIMEPLHQFQDKMKARTENEANTAKEKASLMLTETILLLVITFGALLVIFAVIFIKLKPLKLVNEKIAEIAQSGGDLTGRLDYTGKDEIGEISRSLNAMFETLQSIIKDVRNASHIVLNSSSKLVENTKETASATEEITRQGVSIEQGATTSVQSTLDASDAINEMSIGVQRIAVSAEELATVATETEQEATSGVNFIQQVSKQMSQISESVESTVEIVSNLRERTSHIEQVVNAITEISNQTNLLSLNASIEAARAGEHGRGFSVVASEIRKLAEHSSASAGRIFGLLQDISKDSQETEHAMQQVTSEVLMGQKKMADAIESFGNILKSTQKVAWKVQEVSAVSEQMAAGSEEIAASVSEMATIAEDSLTGVKAVNDMTAKQSSLVQEVASVTDLISTNSRSLEALVMKFKV</sequence>
<dbReference type="PRINTS" id="PR00260">
    <property type="entry name" value="CHEMTRNSDUCR"/>
</dbReference>
<name>A0A0M1N3J9_9BACL</name>
<dbReference type="RefSeq" id="WP_054404440.1">
    <property type="nucleotide sequence ID" value="NZ_LIUT01000006.1"/>
</dbReference>
<keyword evidence="4 6" id="KW-0807">Transducer</keyword>
<dbReference type="InterPro" id="IPR003660">
    <property type="entry name" value="HAMP_dom"/>
</dbReference>
<accession>A0A0M1N3J9</accession>
<evidence type="ECO:0000256" key="2">
    <source>
        <dbReference type="ARBA" id="ARBA00022475"/>
    </source>
</evidence>
<dbReference type="InterPro" id="IPR004089">
    <property type="entry name" value="MCPsignal_dom"/>
</dbReference>
<dbReference type="PANTHER" id="PTHR32089">
    <property type="entry name" value="METHYL-ACCEPTING CHEMOTAXIS PROTEIN MCPB"/>
    <property type="match status" value="1"/>
</dbReference>
<evidence type="ECO:0000256" key="3">
    <source>
        <dbReference type="ARBA" id="ARBA00023136"/>
    </source>
</evidence>
<evidence type="ECO:0000259" key="8">
    <source>
        <dbReference type="PROSITE" id="PS50111"/>
    </source>
</evidence>
<dbReference type="AlphaFoldDB" id="A0A0M1N3J9"/>
<evidence type="ECO:0000256" key="4">
    <source>
        <dbReference type="ARBA" id="ARBA00023224"/>
    </source>
</evidence>
<dbReference type="PATRIC" id="fig|1705565.3.peg.396"/>
<dbReference type="Proteomes" id="UP000036932">
    <property type="component" value="Unassembled WGS sequence"/>
</dbReference>
<dbReference type="Gene3D" id="1.10.287.950">
    <property type="entry name" value="Methyl-accepting chemotaxis protein"/>
    <property type="match status" value="1"/>
</dbReference>
<dbReference type="EMBL" id="LIUT01000006">
    <property type="protein sequence ID" value="KOR76539.1"/>
    <property type="molecule type" value="Genomic_DNA"/>
</dbReference>
<keyword evidence="11" id="KW-1185">Reference proteome</keyword>
<dbReference type="GO" id="GO:0005886">
    <property type="term" value="C:plasma membrane"/>
    <property type="evidence" value="ECO:0007669"/>
    <property type="project" value="UniProtKB-SubCell"/>
</dbReference>
<keyword evidence="2" id="KW-1003">Cell membrane</keyword>
<dbReference type="GO" id="GO:0006935">
    <property type="term" value="P:chemotaxis"/>
    <property type="evidence" value="ECO:0007669"/>
    <property type="project" value="InterPro"/>
</dbReference>
<comment type="subcellular location">
    <subcellularLocation>
        <location evidence="1">Cell membrane</location>
    </subcellularLocation>
</comment>
<keyword evidence="7" id="KW-0812">Transmembrane</keyword>
<evidence type="ECO:0008006" key="12">
    <source>
        <dbReference type="Google" id="ProtNLM"/>
    </source>
</evidence>
<dbReference type="PROSITE" id="PS50111">
    <property type="entry name" value="CHEMOTAXIS_TRANSDUC_2"/>
    <property type="match status" value="1"/>
</dbReference>
<dbReference type="Pfam" id="PF00672">
    <property type="entry name" value="HAMP"/>
    <property type="match status" value="1"/>
</dbReference>
<organism evidence="10 11">
    <name type="scientific">Paenibacillus solani</name>
    <dbReference type="NCBI Taxonomy" id="1705565"/>
    <lineage>
        <taxon>Bacteria</taxon>
        <taxon>Bacillati</taxon>
        <taxon>Bacillota</taxon>
        <taxon>Bacilli</taxon>
        <taxon>Bacillales</taxon>
        <taxon>Paenibacillaceae</taxon>
        <taxon>Paenibacillus</taxon>
    </lineage>
</organism>
<feature type="domain" description="Methyl-accepting transducer" evidence="8">
    <location>
        <begin position="278"/>
        <end position="514"/>
    </location>
</feature>
<keyword evidence="3 7" id="KW-0472">Membrane</keyword>
<dbReference type="CDD" id="cd06225">
    <property type="entry name" value="HAMP"/>
    <property type="match status" value="1"/>
</dbReference>
<dbReference type="PROSITE" id="PS50885">
    <property type="entry name" value="HAMP"/>
    <property type="match status" value="1"/>
</dbReference>
<dbReference type="SMART" id="SM00283">
    <property type="entry name" value="MA"/>
    <property type="match status" value="1"/>
</dbReference>
<dbReference type="Pfam" id="PF00015">
    <property type="entry name" value="MCPsignal"/>
    <property type="match status" value="1"/>
</dbReference>
<feature type="transmembrane region" description="Helical" evidence="7">
    <location>
        <begin position="6"/>
        <end position="28"/>
    </location>
</feature>
<dbReference type="GO" id="GO:0004888">
    <property type="term" value="F:transmembrane signaling receptor activity"/>
    <property type="evidence" value="ECO:0007669"/>
    <property type="project" value="InterPro"/>
</dbReference>
<gene>
    <name evidence="10" type="ORF">AM231_21455</name>
</gene>
<dbReference type="GO" id="GO:0007165">
    <property type="term" value="P:signal transduction"/>
    <property type="evidence" value="ECO:0007669"/>
    <property type="project" value="UniProtKB-KW"/>
</dbReference>
<comment type="similarity">
    <text evidence="5">Belongs to the methyl-accepting chemotaxis (MCP) protein family.</text>
</comment>
<dbReference type="PANTHER" id="PTHR32089:SF112">
    <property type="entry name" value="LYSOZYME-LIKE PROTEIN-RELATED"/>
    <property type="match status" value="1"/>
</dbReference>
<proteinExistence type="inferred from homology"/>